<organism evidence="5 6">
    <name type="scientific">Cupriavidus pinatubonensis</name>
    <dbReference type="NCBI Taxonomy" id="248026"/>
    <lineage>
        <taxon>Bacteria</taxon>
        <taxon>Pseudomonadati</taxon>
        <taxon>Pseudomonadota</taxon>
        <taxon>Betaproteobacteria</taxon>
        <taxon>Burkholderiales</taxon>
        <taxon>Burkholderiaceae</taxon>
        <taxon>Cupriavidus</taxon>
    </lineage>
</organism>
<dbReference type="InterPro" id="IPR036683">
    <property type="entry name" value="CO_DH_flav_C_dom_sf"/>
</dbReference>
<dbReference type="SUPFAM" id="SSF55447">
    <property type="entry name" value="CO dehydrogenase flavoprotein C-terminal domain-like"/>
    <property type="match status" value="1"/>
</dbReference>
<dbReference type="InterPro" id="IPR016169">
    <property type="entry name" value="FAD-bd_PCMH_sub2"/>
</dbReference>
<dbReference type="RefSeq" id="WP_224009532.1">
    <property type="nucleotide sequence ID" value="NZ_CAJZAF010000049.1"/>
</dbReference>
<dbReference type="PROSITE" id="PS51387">
    <property type="entry name" value="FAD_PCMH"/>
    <property type="match status" value="1"/>
</dbReference>
<keyword evidence="2" id="KW-0274">FAD</keyword>
<dbReference type="InterPro" id="IPR016166">
    <property type="entry name" value="FAD-bd_PCMH"/>
</dbReference>
<gene>
    <name evidence="5" type="primary">ndhF_2</name>
    <name evidence="5" type="ORF">LMG23994_06166</name>
</gene>
<dbReference type="GO" id="GO:0050138">
    <property type="term" value="F:nicotinate dehydrogenase activity"/>
    <property type="evidence" value="ECO:0007669"/>
    <property type="project" value="UniProtKB-EC"/>
</dbReference>
<evidence type="ECO:0000256" key="2">
    <source>
        <dbReference type="ARBA" id="ARBA00022827"/>
    </source>
</evidence>
<dbReference type="Proteomes" id="UP000701702">
    <property type="component" value="Unassembled WGS sequence"/>
</dbReference>
<feature type="domain" description="FAD-binding PCMH-type" evidence="4">
    <location>
        <begin position="1"/>
        <end position="175"/>
    </location>
</feature>
<keyword evidence="6" id="KW-1185">Reference proteome</keyword>
<dbReference type="InterPro" id="IPR002346">
    <property type="entry name" value="Mopterin_DH_FAD-bd"/>
</dbReference>
<name>A0ABM8Y0S5_9BURK</name>
<comment type="caution">
    <text evidence="5">The sequence shown here is derived from an EMBL/GenBank/DDBJ whole genome shotgun (WGS) entry which is preliminary data.</text>
</comment>
<evidence type="ECO:0000313" key="6">
    <source>
        <dbReference type="Proteomes" id="UP000701702"/>
    </source>
</evidence>
<evidence type="ECO:0000256" key="3">
    <source>
        <dbReference type="ARBA" id="ARBA00023002"/>
    </source>
</evidence>
<dbReference type="SMART" id="SM01092">
    <property type="entry name" value="CO_deh_flav_C"/>
    <property type="match status" value="1"/>
</dbReference>
<dbReference type="Gene3D" id="3.30.43.10">
    <property type="entry name" value="Uridine Diphospho-n-acetylenolpyruvylglucosamine Reductase, domain 2"/>
    <property type="match status" value="1"/>
</dbReference>
<dbReference type="InterPro" id="IPR016167">
    <property type="entry name" value="FAD-bd_PCMH_sub1"/>
</dbReference>
<accession>A0ABM8Y0S5</accession>
<evidence type="ECO:0000256" key="1">
    <source>
        <dbReference type="ARBA" id="ARBA00022630"/>
    </source>
</evidence>
<reference evidence="5 6" key="1">
    <citation type="submission" date="2021-08" db="EMBL/GenBank/DDBJ databases">
        <authorList>
            <person name="Peeters C."/>
        </authorList>
    </citation>
    <scope>NUCLEOTIDE SEQUENCE [LARGE SCALE GENOMIC DNA]</scope>
    <source>
        <strain evidence="5 6">LMG 23994</strain>
    </source>
</reference>
<dbReference type="InterPro" id="IPR051312">
    <property type="entry name" value="Diverse_Substr_Oxidored"/>
</dbReference>
<dbReference type="Pfam" id="PF00941">
    <property type="entry name" value="FAD_binding_5"/>
    <property type="match status" value="1"/>
</dbReference>
<dbReference type="Pfam" id="PF03450">
    <property type="entry name" value="CO_deh_flav_C"/>
    <property type="match status" value="1"/>
</dbReference>
<dbReference type="EC" id="1.17.1.5" evidence="5"/>
<dbReference type="PANTHER" id="PTHR42659">
    <property type="entry name" value="XANTHINE DEHYDROGENASE SUBUNIT C-RELATED"/>
    <property type="match status" value="1"/>
</dbReference>
<dbReference type="Gene3D" id="3.30.390.50">
    <property type="entry name" value="CO dehydrogenase flavoprotein, C-terminal domain"/>
    <property type="match status" value="1"/>
</dbReference>
<keyword evidence="1" id="KW-0285">Flavoprotein</keyword>
<dbReference type="SUPFAM" id="SSF56176">
    <property type="entry name" value="FAD-binding/transporter-associated domain-like"/>
    <property type="match status" value="1"/>
</dbReference>
<proteinExistence type="predicted"/>
<protein>
    <submittedName>
        <fullName evidence="5">Nicotinate dehydrogenase FAD-subunit</fullName>
        <ecNumber evidence="5">1.17.1.5</ecNumber>
    </submittedName>
</protein>
<dbReference type="InterPro" id="IPR005107">
    <property type="entry name" value="CO_DH_flav_C"/>
</dbReference>
<dbReference type="Gene3D" id="3.30.465.10">
    <property type="match status" value="1"/>
</dbReference>
<dbReference type="PANTHER" id="PTHR42659:SF2">
    <property type="entry name" value="XANTHINE DEHYDROGENASE SUBUNIT C-RELATED"/>
    <property type="match status" value="1"/>
</dbReference>
<sequence length="281" mass="29988">MRAFEYVEPATLAEASALLRRCGGHASVVAGRTDPLAINESHRHPAQVINIEKIPGMGVLAFDPSEGLRIGALVTTREIENSEVVQRHYASLAKSVMVCASVQMRYRATVVGNVCRPSPSADRLAPLIADRASVQLYGLSGSRSMSVEALVAGAGKTVLEPDEIVSHLIIPAPRPHTAKAYLRHARRIAALGVAVSITIEAGRCTDVSIVLAGVGPIPIRAVHAQAVLRGRPVSAALVLQAAHIAMEDARPLMDVRATADYRRQMVSVLTRRALQDALETL</sequence>
<keyword evidence="3 5" id="KW-0560">Oxidoreductase</keyword>
<evidence type="ECO:0000259" key="4">
    <source>
        <dbReference type="PROSITE" id="PS51387"/>
    </source>
</evidence>
<dbReference type="EMBL" id="CAJZAF010000049">
    <property type="protein sequence ID" value="CAG9186330.1"/>
    <property type="molecule type" value="Genomic_DNA"/>
</dbReference>
<dbReference type="InterPro" id="IPR036318">
    <property type="entry name" value="FAD-bd_PCMH-like_sf"/>
</dbReference>
<evidence type="ECO:0000313" key="5">
    <source>
        <dbReference type="EMBL" id="CAG9186330.1"/>
    </source>
</evidence>